<dbReference type="OrthoDB" id="3175079at2"/>
<accession>A0A3Q9G4P5</accession>
<name>A0A3Q9G4P5_9ACTO</name>
<feature type="transmembrane region" description="Helical" evidence="8">
    <location>
        <begin position="59"/>
        <end position="80"/>
    </location>
</feature>
<keyword evidence="4 7" id="KW-0812">Transmembrane</keyword>
<evidence type="ECO:0000256" key="5">
    <source>
        <dbReference type="ARBA" id="ARBA00022989"/>
    </source>
</evidence>
<dbReference type="InterPro" id="IPR037185">
    <property type="entry name" value="EmrE-like"/>
</dbReference>
<dbReference type="GO" id="GO:0005886">
    <property type="term" value="C:plasma membrane"/>
    <property type="evidence" value="ECO:0007669"/>
    <property type="project" value="UniProtKB-SubCell"/>
</dbReference>
<feature type="transmembrane region" description="Helical" evidence="8">
    <location>
        <begin position="31"/>
        <end position="52"/>
    </location>
</feature>
<reference evidence="9 10" key="1">
    <citation type="submission" date="2018-12" db="EMBL/GenBank/DDBJ databases">
        <title>Complete genome sequence of Flaviflexus sp. H23T48.</title>
        <authorList>
            <person name="Bae J.-W."/>
            <person name="Lee J.-Y."/>
        </authorList>
    </citation>
    <scope>NUCLEOTIDE SEQUENCE [LARGE SCALE GENOMIC DNA]</scope>
    <source>
        <strain evidence="9 10">H23T48</strain>
    </source>
</reference>
<proteinExistence type="inferred from homology"/>
<dbReference type="Pfam" id="PF00893">
    <property type="entry name" value="Multi_Drug_Res"/>
    <property type="match status" value="1"/>
</dbReference>
<comment type="similarity">
    <text evidence="7">Belongs to the drug/metabolite transporter (DMT) superfamily. Small multidrug resistance (SMR) (TC 2.A.7.1) family.</text>
</comment>
<protein>
    <submittedName>
        <fullName evidence="9">QacE family quaternary ammonium compound efflux SMR transporter</fullName>
    </submittedName>
</protein>
<dbReference type="KEGG" id="flh:EJ997_08710"/>
<dbReference type="Proteomes" id="UP000280344">
    <property type="component" value="Chromosome"/>
</dbReference>
<organism evidence="9 10">
    <name type="scientific">Flaviflexus ciconiae</name>
    <dbReference type="NCBI Taxonomy" id="2496867"/>
    <lineage>
        <taxon>Bacteria</taxon>
        <taxon>Bacillati</taxon>
        <taxon>Actinomycetota</taxon>
        <taxon>Actinomycetes</taxon>
        <taxon>Actinomycetales</taxon>
        <taxon>Actinomycetaceae</taxon>
        <taxon>Flaviflexus</taxon>
    </lineage>
</organism>
<comment type="subcellular location">
    <subcellularLocation>
        <location evidence="1 7">Cell membrane</location>
        <topology evidence="1 7">Multi-pass membrane protein</topology>
    </subcellularLocation>
</comment>
<evidence type="ECO:0000256" key="2">
    <source>
        <dbReference type="ARBA" id="ARBA00022448"/>
    </source>
</evidence>
<dbReference type="InterPro" id="IPR045324">
    <property type="entry name" value="Small_multidrug_res"/>
</dbReference>
<evidence type="ECO:0000256" key="4">
    <source>
        <dbReference type="ARBA" id="ARBA00022692"/>
    </source>
</evidence>
<evidence type="ECO:0000313" key="9">
    <source>
        <dbReference type="EMBL" id="AZQ77400.1"/>
    </source>
</evidence>
<dbReference type="Gene3D" id="1.10.3730.20">
    <property type="match status" value="1"/>
</dbReference>
<dbReference type="EMBL" id="CP034593">
    <property type="protein sequence ID" value="AZQ77400.1"/>
    <property type="molecule type" value="Genomic_DNA"/>
</dbReference>
<evidence type="ECO:0000256" key="3">
    <source>
        <dbReference type="ARBA" id="ARBA00022475"/>
    </source>
</evidence>
<gene>
    <name evidence="9" type="ORF">EJ997_08710</name>
</gene>
<dbReference type="SUPFAM" id="SSF103481">
    <property type="entry name" value="Multidrug resistance efflux transporter EmrE"/>
    <property type="match status" value="1"/>
</dbReference>
<keyword evidence="10" id="KW-1185">Reference proteome</keyword>
<keyword evidence="3" id="KW-1003">Cell membrane</keyword>
<dbReference type="PANTHER" id="PTHR30561">
    <property type="entry name" value="SMR FAMILY PROTON-DEPENDENT DRUG EFFLUX TRANSPORTER SUGE"/>
    <property type="match status" value="1"/>
</dbReference>
<dbReference type="GO" id="GO:0022857">
    <property type="term" value="F:transmembrane transporter activity"/>
    <property type="evidence" value="ECO:0007669"/>
    <property type="project" value="InterPro"/>
</dbReference>
<evidence type="ECO:0000256" key="1">
    <source>
        <dbReference type="ARBA" id="ARBA00004651"/>
    </source>
</evidence>
<evidence type="ECO:0000313" key="10">
    <source>
        <dbReference type="Proteomes" id="UP000280344"/>
    </source>
</evidence>
<dbReference type="RefSeq" id="WP_126704203.1">
    <property type="nucleotide sequence ID" value="NZ_CP034593.1"/>
</dbReference>
<keyword evidence="2" id="KW-0813">Transport</keyword>
<dbReference type="InterPro" id="IPR000390">
    <property type="entry name" value="Small_drug/metabolite_transptr"/>
</dbReference>
<sequence>MTLGFTALVTAIVGEVAGTMSLRKATTGSKAWFVAVAGSYVFAFSMLSVSLAQGLPLGLAYGIWAAAGVALTAILSKVLFEEPLTPVMGAGIALIVGGVLLIQVGSAY</sequence>
<dbReference type="AlphaFoldDB" id="A0A3Q9G4P5"/>
<feature type="transmembrane region" description="Helical" evidence="8">
    <location>
        <begin position="86"/>
        <end position="105"/>
    </location>
</feature>
<dbReference type="PANTHER" id="PTHR30561:SF1">
    <property type="entry name" value="MULTIDRUG TRANSPORTER EMRE"/>
    <property type="match status" value="1"/>
</dbReference>
<evidence type="ECO:0000256" key="8">
    <source>
        <dbReference type="SAM" id="Phobius"/>
    </source>
</evidence>
<keyword evidence="5 8" id="KW-1133">Transmembrane helix</keyword>
<keyword evidence="6 8" id="KW-0472">Membrane</keyword>
<evidence type="ECO:0000256" key="6">
    <source>
        <dbReference type="ARBA" id="ARBA00023136"/>
    </source>
</evidence>
<evidence type="ECO:0000256" key="7">
    <source>
        <dbReference type="RuleBase" id="RU003942"/>
    </source>
</evidence>